<proteinExistence type="predicted"/>
<dbReference type="PROSITE" id="PS51186">
    <property type="entry name" value="GNAT"/>
    <property type="match status" value="1"/>
</dbReference>
<dbReference type="RefSeq" id="WP_069035219.1">
    <property type="nucleotide sequence ID" value="NZ_MDKC01000035.1"/>
</dbReference>
<evidence type="ECO:0000313" key="3">
    <source>
        <dbReference type="Proteomes" id="UP000094580"/>
    </source>
</evidence>
<dbReference type="InterPro" id="IPR016181">
    <property type="entry name" value="Acyl_CoA_acyltransferase"/>
</dbReference>
<name>A0ABX2ZKU5_9BACI</name>
<dbReference type="Proteomes" id="UP000094580">
    <property type="component" value="Unassembled WGS sequence"/>
</dbReference>
<dbReference type="SUPFAM" id="SSF55729">
    <property type="entry name" value="Acyl-CoA N-acyltransferases (Nat)"/>
    <property type="match status" value="1"/>
</dbReference>
<evidence type="ECO:0000313" key="2">
    <source>
        <dbReference type="EMBL" id="ODG90350.1"/>
    </source>
</evidence>
<accession>A0ABX2ZKU5</accession>
<comment type="caution">
    <text evidence="2">The sequence shown here is derived from an EMBL/GenBank/DDBJ whole genome shotgun (WGS) entry which is preliminary data.</text>
</comment>
<gene>
    <name evidence="2" type="ORF">BED47_13570</name>
</gene>
<dbReference type="PANTHER" id="PTHR43792:SF13">
    <property type="entry name" value="ACETYLTRANSFERASE"/>
    <property type="match status" value="1"/>
</dbReference>
<evidence type="ECO:0000259" key="1">
    <source>
        <dbReference type="PROSITE" id="PS51186"/>
    </source>
</evidence>
<organism evidence="2 3">
    <name type="scientific">Gottfriedia luciferensis</name>
    <dbReference type="NCBI Taxonomy" id="178774"/>
    <lineage>
        <taxon>Bacteria</taxon>
        <taxon>Bacillati</taxon>
        <taxon>Bacillota</taxon>
        <taxon>Bacilli</taxon>
        <taxon>Bacillales</taxon>
        <taxon>Bacillaceae</taxon>
        <taxon>Gottfriedia</taxon>
    </lineage>
</organism>
<feature type="domain" description="N-acetyltransferase" evidence="1">
    <location>
        <begin position="9"/>
        <end position="168"/>
    </location>
</feature>
<dbReference type="Gene3D" id="3.40.630.30">
    <property type="match status" value="1"/>
</dbReference>
<keyword evidence="3" id="KW-1185">Reference proteome</keyword>
<reference evidence="2 3" key="1">
    <citation type="submission" date="2016-07" db="EMBL/GenBank/DDBJ databases">
        <authorList>
            <person name="Townsley L."/>
            <person name="Shank E.A."/>
        </authorList>
    </citation>
    <scope>NUCLEOTIDE SEQUENCE [LARGE SCALE GENOMIC DNA]</scope>
    <source>
        <strain evidence="2 3">CH01</strain>
    </source>
</reference>
<dbReference type="InterPro" id="IPR051531">
    <property type="entry name" value="N-acetyltransferase"/>
</dbReference>
<dbReference type="PANTHER" id="PTHR43792">
    <property type="entry name" value="GNAT FAMILY, PUTATIVE (AFU_ORTHOLOGUE AFUA_3G00765)-RELATED-RELATED"/>
    <property type="match status" value="1"/>
</dbReference>
<dbReference type="Pfam" id="PF13302">
    <property type="entry name" value="Acetyltransf_3"/>
    <property type="match status" value="1"/>
</dbReference>
<protein>
    <recommendedName>
        <fullName evidence="1">N-acetyltransferase domain-containing protein</fullName>
    </recommendedName>
</protein>
<sequence length="168" mass="19308">MLITETKNLLLMTFTAEAMVSVLSGNKELEFENEFYSFAQGWPILVYKNLFPYKISRFQTHPAEQKYEGIIIHKKDRVIIGDMGFKGGPDETGIMEIGYSIAPSYQGKGYATEMGRAFCEWGLKQNHVTKISAICSVYNHASIRVLEKIGMIKVKEEIEKYYWMLDKI</sequence>
<dbReference type="InterPro" id="IPR000182">
    <property type="entry name" value="GNAT_dom"/>
</dbReference>
<dbReference type="EMBL" id="MDKC01000035">
    <property type="protein sequence ID" value="ODG90350.1"/>
    <property type="molecule type" value="Genomic_DNA"/>
</dbReference>